<protein>
    <submittedName>
        <fullName evidence="1">Phage tail fiber assembly protein</fullName>
    </submittedName>
</protein>
<dbReference type="Proteomes" id="UP000040841">
    <property type="component" value="Unassembled WGS sequence"/>
</dbReference>
<accession>A0AA36LM41</accession>
<proteinExistence type="predicted"/>
<dbReference type="InterPro" id="IPR003458">
    <property type="entry name" value="Phage_T4_Gp38_tail_assem"/>
</dbReference>
<gene>
    <name evidence="1" type="ORF">ERS008502_00011</name>
</gene>
<dbReference type="PANTHER" id="PTHR34413">
    <property type="entry name" value="PROPHAGE TAIL FIBER ASSEMBLY PROTEIN HOMOLOG TFAE-RELATED-RELATED"/>
    <property type="match status" value="1"/>
</dbReference>
<organism evidence="1 2">
    <name type="scientific">Yersinia mollaretii</name>
    <dbReference type="NCBI Taxonomy" id="33060"/>
    <lineage>
        <taxon>Bacteria</taxon>
        <taxon>Pseudomonadati</taxon>
        <taxon>Pseudomonadota</taxon>
        <taxon>Gammaproteobacteria</taxon>
        <taxon>Enterobacterales</taxon>
        <taxon>Yersiniaceae</taxon>
        <taxon>Yersinia</taxon>
    </lineage>
</organism>
<dbReference type="AlphaFoldDB" id="A0AA36LM41"/>
<sequence length="127" mass="14408">MIAVEDHRHKKAYDIETKNESLILALGPIPPTQTLIKPTHQCDQWTGTAWVLDQAALKARAMADARQQKDALLHQATDHINILLDAVALDNQQADLQQLAAYKHYRVALMRIDPDTAPEIDWPEWPQ</sequence>
<reference evidence="1 2" key="1">
    <citation type="submission" date="2015-03" db="EMBL/GenBank/DDBJ databases">
        <authorList>
            <consortium name="Pathogen Informatics"/>
            <person name="Murphy D."/>
        </authorList>
    </citation>
    <scope>NUCLEOTIDE SEQUENCE [LARGE SCALE GENOMIC DNA]</scope>
    <source>
        <strain evidence="1 2">FE82747</strain>
    </source>
</reference>
<dbReference type="InterPro" id="IPR051220">
    <property type="entry name" value="TFA_Chaperone"/>
</dbReference>
<comment type="caution">
    <text evidence="1">The sequence shown here is derived from an EMBL/GenBank/DDBJ whole genome shotgun (WGS) entry which is preliminary data.</text>
</comment>
<dbReference type="EMBL" id="CQBM01000001">
    <property type="protein sequence ID" value="CNH28346.1"/>
    <property type="molecule type" value="Genomic_DNA"/>
</dbReference>
<evidence type="ECO:0000313" key="1">
    <source>
        <dbReference type="EMBL" id="CNH28346.1"/>
    </source>
</evidence>
<dbReference type="PANTHER" id="PTHR34413:SF2">
    <property type="entry name" value="PROPHAGE TAIL FIBER ASSEMBLY PROTEIN HOMOLOG TFAE-RELATED"/>
    <property type="match status" value="1"/>
</dbReference>
<evidence type="ECO:0000313" key="2">
    <source>
        <dbReference type="Proteomes" id="UP000040841"/>
    </source>
</evidence>
<name>A0AA36LM41_YERMO</name>
<dbReference type="Pfam" id="PF02413">
    <property type="entry name" value="Caudo_TAP"/>
    <property type="match status" value="1"/>
</dbReference>